<evidence type="ECO:0000256" key="1">
    <source>
        <dbReference type="ARBA" id="ARBA00004442"/>
    </source>
</evidence>
<name>H1HNR4_9BACT</name>
<accession>H1HNR4</accession>
<sequence>MKAKSILIIICSSLLSACDLSEKFYSSVTPDTFITRPENTYAILSRPFTHWKWYIGADRWYLQELTSDEMTCPTRGSDFYNNGEYIRLQEHTWAPTDRFITNTYNGTVGGIARALEAYEDLSAVNYTAIGMNEQAKQDQLNQLNAIIAYFYMRGLDYFGGMPIYRSVNDGVVGRSTAKQTFEYIEQLLQKAIPHLTKRTSLNQSQDGYIKQGAAAAMLAQLYFNAKSYIGEEHFEACAKICKDLLAGTYGTYALDNTWYGPHGFDNDKSPEAIWNVPSENSKVEWNWYYRYFYHGNSRVYFNVSFPASCFNGFCLTPSRENAHSGVYTRWKLGNTYEKFNDADLRKQPYVYLGGKRYRGMFCVGDQTNPQTGQHVVGVTDKSGQPLTFQDYINVKGTHSDMLAGSEDSGIRLVKAPIPNQTDINLLWNPDCPVIRLTEIYYMLAECYWRTGKKAEAAQLINTVRKRNFNHNVDPNPVPDDFDVYRLADEWMIEFLGEGRRRTDLIRLGLWSTEDWWAHTASDATKNLFPLPAEAFVANKKLKQNPGY</sequence>
<gene>
    <name evidence="8" type="ORF">HMPREF9944_01808</name>
</gene>
<comment type="subcellular location">
    <subcellularLocation>
        <location evidence="1">Cell outer membrane</location>
    </subcellularLocation>
</comment>
<dbReference type="PATRIC" id="fig|999422.3.peg.1902"/>
<evidence type="ECO:0000256" key="5">
    <source>
        <dbReference type="ARBA" id="ARBA00023237"/>
    </source>
</evidence>
<dbReference type="SUPFAM" id="SSF48452">
    <property type="entry name" value="TPR-like"/>
    <property type="match status" value="1"/>
</dbReference>
<keyword evidence="9" id="KW-1185">Reference proteome</keyword>
<evidence type="ECO:0000313" key="8">
    <source>
        <dbReference type="EMBL" id="EHO68777.1"/>
    </source>
</evidence>
<feature type="signal peptide" evidence="6">
    <location>
        <begin position="1"/>
        <end position="17"/>
    </location>
</feature>
<comment type="similarity">
    <text evidence="2">Belongs to the SusD family.</text>
</comment>
<proteinExistence type="inferred from homology"/>
<dbReference type="PROSITE" id="PS51257">
    <property type="entry name" value="PROKAR_LIPOPROTEIN"/>
    <property type="match status" value="1"/>
</dbReference>
<dbReference type="AlphaFoldDB" id="H1HNR4"/>
<dbReference type="Gene3D" id="1.25.40.390">
    <property type="match status" value="1"/>
</dbReference>
<dbReference type="Proteomes" id="UP000003167">
    <property type="component" value="Unassembled WGS sequence"/>
</dbReference>
<organism evidence="8 9">
    <name type="scientific">Segatella maculosa OT 289</name>
    <dbReference type="NCBI Taxonomy" id="999422"/>
    <lineage>
        <taxon>Bacteria</taxon>
        <taxon>Pseudomonadati</taxon>
        <taxon>Bacteroidota</taxon>
        <taxon>Bacteroidia</taxon>
        <taxon>Bacteroidales</taxon>
        <taxon>Prevotellaceae</taxon>
        <taxon>Segatella</taxon>
    </lineage>
</organism>
<evidence type="ECO:0000256" key="6">
    <source>
        <dbReference type="SAM" id="SignalP"/>
    </source>
</evidence>
<reference evidence="8 9" key="1">
    <citation type="submission" date="2011-12" db="EMBL/GenBank/DDBJ databases">
        <title>The Genome Sequence of Prevotella maculosa OT 289.</title>
        <authorList>
            <consortium name="The Broad Institute Genome Sequencing Platform"/>
            <person name="Earl A."/>
            <person name="Ward D."/>
            <person name="Feldgarden M."/>
            <person name="Gevers D."/>
            <person name="Izard J."/>
            <person name="Blanton J.M."/>
            <person name="Mathney J."/>
            <person name="Tanner A.C."/>
            <person name="Dewhirst F.E."/>
            <person name="Young S.K."/>
            <person name="Zeng Q."/>
            <person name="Gargeya S."/>
            <person name="Fitzgerald M."/>
            <person name="Haas B."/>
            <person name="Abouelleil A."/>
            <person name="Alvarado L."/>
            <person name="Arachchi H.M."/>
            <person name="Berlin A."/>
            <person name="Chapman S.B."/>
            <person name="Gearin G."/>
            <person name="Goldberg J."/>
            <person name="Griggs A."/>
            <person name="Gujja S."/>
            <person name="Hansen M."/>
            <person name="Heiman D."/>
            <person name="Howarth C."/>
            <person name="Larimer J."/>
            <person name="Lui A."/>
            <person name="MacDonald P.J.P."/>
            <person name="McCowen C."/>
            <person name="Montmayeur A."/>
            <person name="Murphy C."/>
            <person name="Neiman D."/>
            <person name="Pearson M."/>
            <person name="Priest M."/>
            <person name="Roberts A."/>
            <person name="Saif S."/>
            <person name="Shea T."/>
            <person name="Sisk P."/>
            <person name="Stolte C."/>
            <person name="Sykes S."/>
            <person name="Wortman J."/>
            <person name="Nusbaum C."/>
            <person name="Birren B."/>
        </authorList>
    </citation>
    <scope>NUCLEOTIDE SEQUENCE [LARGE SCALE GENOMIC DNA]</scope>
    <source>
        <strain evidence="8 9">OT 289</strain>
    </source>
</reference>
<dbReference type="HOGENOM" id="CLU_015553_1_2_10"/>
<evidence type="ECO:0000256" key="3">
    <source>
        <dbReference type="ARBA" id="ARBA00022729"/>
    </source>
</evidence>
<protein>
    <recommendedName>
        <fullName evidence="7">RagB/SusD domain-containing protein</fullName>
    </recommendedName>
</protein>
<keyword evidence="3 6" id="KW-0732">Signal</keyword>
<evidence type="ECO:0000313" key="9">
    <source>
        <dbReference type="Proteomes" id="UP000003167"/>
    </source>
</evidence>
<evidence type="ECO:0000259" key="7">
    <source>
        <dbReference type="Pfam" id="PF07980"/>
    </source>
</evidence>
<dbReference type="InterPro" id="IPR011990">
    <property type="entry name" value="TPR-like_helical_dom_sf"/>
</dbReference>
<keyword evidence="5" id="KW-0998">Cell outer membrane</keyword>
<feature type="chain" id="PRO_5003550956" description="RagB/SusD domain-containing protein" evidence="6">
    <location>
        <begin position="18"/>
        <end position="547"/>
    </location>
</feature>
<dbReference type="GO" id="GO:0009279">
    <property type="term" value="C:cell outer membrane"/>
    <property type="evidence" value="ECO:0007669"/>
    <property type="project" value="UniProtKB-SubCell"/>
</dbReference>
<feature type="domain" description="RagB/SusD" evidence="7">
    <location>
        <begin position="270"/>
        <end position="547"/>
    </location>
</feature>
<dbReference type="STRING" id="999422.HMPREF9944_01808"/>
<dbReference type="OrthoDB" id="9783641at2"/>
<evidence type="ECO:0000256" key="4">
    <source>
        <dbReference type="ARBA" id="ARBA00023136"/>
    </source>
</evidence>
<keyword evidence="4" id="KW-0472">Membrane</keyword>
<dbReference type="EMBL" id="AGEK01000031">
    <property type="protein sequence ID" value="EHO68777.1"/>
    <property type="molecule type" value="Genomic_DNA"/>
</dbReference>
<dbReference type="Pfam" id="PF07980">
    <property type="entry name" value="SusD_RagB"/>
    <property type="match status" value="1"/>
</dbReference>
<evidence type="ECO:0000256" key="2">
    <source>
        <dbReference type="ARBA" id="ARBA00006275"/>
    </source>
</evidence>
<dbReference type="RefSeq" id="WP_008565814.1">
    <property type="nucleotide sequence ID" value="NZ_JH594505.1"/>
</dbReference>
<dbReference type="InterPro" id="IPR012944">
    <property type="entry name" value="SusD_RagB_dom"/>
</dbReference>
<comment type="caution">
    <text evidence="8">The sequence shown here is derived from an EMBL/GenBank/DDBJ whole genome shotgun (WGS) entry which is preliminary data.</text>
</comment>